<keyword evidence="4" id="KW-1185">Reference proteome</keyword>
<accession>A0A2T2NPL8</accession>
<sequence length="466" mass="53075">MNFRWLQNHVPSVHSSIANPTPASGYASIRPTLRQATVSEHQNARTSTSDANLNTTVTSLNGTRKRPSVSAKIVFKDSEDMNKFLYWLRKRKNMANVTLETAPFPTATEYNEFIGWMSPKSDSVRHPCNHLRHPWDKINPIHCPVCTVEMHINLVELIFSRMQEAQGSKKLQDQLLAGWRFTKSSLANHLINVEKLAEKEKEWERTNADINTKDAYSHAHALAVAGKASDRHLAELHVTSTELVPKKVDTSQSDISVSFASNLAMPSAETSRPSQLYCRNSQTYVPGRYACPSKDGWHDSSLMDSLYTSITQCQLFLIDTPSDVPISGTHQMKSLGLVTDYKYQDKLLAHLRDLSRHCNKSKKELLWTMMHSSDSIAVSKPRSFSIGREVVVKFSDVRLFVRQDTSDDIGITRKESEMAADGLQHQITHVLRNPSIELKAKREEYIRRGFMKRWRDVENKSLPIWR</sequence>
<name>A0A2T2NPL8_CORCC</name>
<protein>
    <submittedName>
        <fullName evidence="3">Uncharacterized protein</fullName>
    </submittedName>
</protein>
<evidence type="ECO:0000256" key="2">
    <source>
        <dbReference type="SAM" id="MobiDB-lite"/>
    </source>
</evidence>
<dbReference type="EMBL" id="KZ678135">
    <property type="protein sequence ID" value="PSN67385.1"/>
    <property type="molecule type" value="Genomic_DNA"/>
</dbReference>
<dbReference type="AlphaFoldDB" id="A0A2T2NPL8"/>
<feature type="compositionally biased region" description="Polar residues" evidence="2">
    <location>
        <begin position="38"/>
        <end position="62"/>
    </location>
</feature>
<feature type="region of interest" description="Disordered" evidence="2">
    <location>
        <begin position="38"/>
        <end position="63"/>
    </location>
</feature>
<evidence type="ECO:0000313" key="4">
    <source>
        <dbReference type="Proteomes" id="UP000240883"/>
    </source>
</evidence>
<proteinExistence type="predicted"/>
<dbReference type="OrthoDB" id="3798487at2759"/>
<dbReference type="Proteomes" id="UP000240883">
    <property type="component" value="Unassembled WGS sequence"/>
</dbReference>
<evidence type="ECO:0000256" key="1">
    <source>
        <dbReference type="SAM" id="Coils"/>
    </source>
</evidence>
<keyword evidence="1" id="KW-0175">Coiled coil</keyword>
<evidence type="ECO:0000313" key="3">
    <source>
        <dbReference type="EMBL" id="PSN67385.1"/>
    </source>
</evidence>
<reference evidence="3 4" key="1">
    <citation type="journal article" date="2018" name="Front. Microbiol.">
        <title>Genome-Wide Analysis of Corynespora cassiicola Leaf Fall Disease Putative Effectors.</title>
        <authorList>
            <person name="Lopez D."/>
            <person name="Ribeiro S."/>
            <person name="Label P."/>
            <person name="Fumanal B."/>
            <person name="Venisse J.S."/>
            <person name="Kohler A."/>
            <person name="de Oliveira R.R."/>
            <person name="Labutti K."/>
            <person name="Lipzen A."/>
            <person name="Lail K."/>
            <person name="Bauer D."/>
            <person name="Ohm R.A."/>
            <person name="Barry K.W."/>
            <person name="Spatafora J."/>
            <person name="Grigoriev I.V."/>
            <person name="Martin F.M."/>
            <person name="Pujade-Renaud V."/>
        </authorList>
    </citation>
    <scope>NUCLEOTIDE SEQUENCE [LARGE SCALE GENOMIC DNA]</scope>
    <source>
        <strain evidence="3 4">Philippines</strain>
    </source>
</reference>
<feature type="coiled-coil region" evidence="1">
    <location>
        <begin position="186"/>
        <end position="213"/>
    </location>
</feature>
<organism evidence="3 4">
    <name type="scientific">Corynespora cassiicola Philippines</name>
    <dbReference type="NCBI Taxonomy" id="1448308"/>
    <lineage>
        <taxon>Eukaryota</taxon>
        <taxon>Fungi</taxon>
        <taxon>Dikarya</taxon>
        <taxon>Ascomycota</taxon>
        <taxon>Pezizomycotina</taxon>
        <taxon>Dothideomycetes</taxon>
        <taxon>Pleosporomycetidae</taxon>
        <taxon>Pleosporales</taxon>
        <taxon>Corynesporascaceae</taxon>
        <taxon>Corynespora</taxon>
    </lineage>
</organism>
<gene>
    <name evidence="3" type="ORF">BS50DRAFT_390594</name>
</gene>